<keyword evidence="2" id="KW-1185">Reference proteome</keyword>
<dbReference type="Proteomes" id="UP001417504">
    <property type="component" value="Unassembled WGS sequence"/>
</dbReference>
<dbReference type="InterPro" id="IPR010237">
    <property type="entry name" value="Pyr-5-nucltdase"/>
</dbReference>
<dbReference type="NCBIfam" id="TIGR01509">
    <property type="entry name" value="HAD-SF-IA-v3"/>
    <property type="match status" value="1"/>
</dbReference>
<protein>
    <submittedName>
        <fullName evidence="1">Uncharacterized protein</fullName>
    </submittedName>
</protein>
<evidence type="ECO:0000313" key="2">
    <source>
        <dbReference type="Proteomes" id="UP001417504"/>
    </source>
</evidence>
<accession>A0AAP0K2N0</accession>
<proteinExistence type="predicted"/>
<dbReference type="Gene3D" id="3.40.50.1000">
    <property type="entry name" value="HAD superfamily/HAD-like"/>
    <property type="match status" value="1"/>
</dbReference>
<name>A0AAP0K2N0_9MAGN</name>
<dbReference type="InterPro" id="IPR006439">
    <property type="entry name" value="HAD-SF_hydro_IA"/>
</dbReference>
<dbReference type="SUPFAM" id="SSF56784">
    <property type="entry name" value="HAD-like"/>
    <property type="match status" value="1"/>
</dbReference>
<organism evidence="1 2">
    <name type="scientific">Stephania japonica</name>
    <dbReference type="NCBI Taxonomy" id="461633"/>
    <lineage>
        <taxon>Eukaryota</taxon>
        <taxon>Viridiplantae</taxon>
        <taxon>Streptophyta</taxon>
        <taxon>Embryophyta</taxon>
        <taxon>Tracheophyta</taxon>
        <taxon>Spermatophyta</taxon>
        <taxon>Magnoliopsida</taxon>
        <taxon>Ranunculales</taxon>
        <taxon>Menispermaceae</taxon>
        <taxon>Menispermoideae</taxon>
        <taxon>Cissampelideae</taxon>
        <taxon>Stephania</taxon>
    </lineage>
</organism>
<evidence type="ECO:0000313" key="1">
    <source>
        <dbReference type="EMBL" id="KAK9144778.1"/>
    </source>
</evidence>
<comment type="caution">
    <text evidence="1">The sequence shown here is derived from an EMBL/GenBank/DDBJ whole genome shotgun (WGS) entry which is preliminary data.</text>
</comment>
<gene>
    <name evidence="1" type="ORF">Sjap_004681</name>
</gene>
<dbReference type="InterPro" id="IPR023214">
    <property type="entry name" value="HAD_sf"/>
</dbReference>
<reference evidence="1 2" key="1">
    <citation type="submission" date="2024-01" db="EMBL/GenBank/DDBJ databases">
        <title>Genome assemblies of Stephania.</title>
        <authorList>
            <person name="Yang L."/>
        </authorList>
    </citation>
    <scope>NUCLEOTIDE SEQUENCE [LARGE SCALE GENOMIC DNA]</scope>
    <source>
        <strain evidence="1">QJT</strain>
        <tissue evidence="1">Leaf</tissue>
    </source>
</reference>
<dbReference type="PANTHER" id="PTHR12725">
    <property type="entry name" value="HALOACID DEHALOGENASE-LIKE HYDROLASE"/>
    <property type="match status" value="1"/>
</dbReference>
<dbReference type="PANTHER" id="PTHR12725:SF117">
    <property type="entry name" value="HALOACID DEHALOGENASE-LIKE HYDROLASE"/>
    <property type="match status" value="1"/>
</dbReference>
<dbReference type="AlphaFoldDB" id="A0AAP0K2N0"/>
<dbReference type="InterPro" id="IPR036412">
    <property type="entry name" value="HAD-like_sf"/>
</dbReference>
<sequence length="327" mass="35697">MTAGDTTTVANIPATLNPPPTAEHTWRHLSYFFTNCGVGFCPVSCNFATAGLSGWAAPPLLIAVIWRNVGDSSKRMWVPPNPWSKVHAALPENGGKPSSKDVFGIVQRALGYEFDNDQFHAYVHGRLPYENLKPDPTLKNLLLSMPQRRIIFTNADKAHAAQVLKRLGLEDCFQGIICFETLNSPSLECNEIYKNMNKNLPSSDNYADDDPERSTEFALCNRSGSQSPRILCKPSLEAIEAAIQIANADPSKTIFFDDSARNIASAKIAGLRTVVVGSTVVVPGADLALGSIHNMKEALPEIWEGQDQETQEQVLRSTTAVETTVLA</sequence>
<dbReference type="NCBIfam" id="TIGR01993">
    <property type="entry name" value="Pyr-5-nucltdase"/>
    <property type="match status" value="1"/>
</dbReference>
<dbReference type="EMBL" id="JBBNAE010000002">
    <property type="protein sequence ID" value="KAK9144778.1"/>
    <property type="molecule type" value="Genomic_DNA"/>
</dbReference>